<feature type="compositionally biased region" description="Basic residues" evidence="6">
    <location>
        <begin position="127"/>
        <end position="139"/>
    </location>
</feature>
<dbReference type="FunFam" id="3.30.70.330:FF:000406">
    <property type="entry name" value="Related to Nucleolar protein NOP4"/>
    <property type="match status" value="1"/>
</dbReference>
<accession>A0A0C2WRE4</accession>
<comment type="subcellular location">
    <subcellularLocation>
        <location evidence="1">Nucleus</location>
    </subcellularLocation>
</comment>
<feature type="compositionally biased region" description="Acidic residues" evidence="6">
    <location>
        <begin position="417"/>
        <end position="435"/>
    </location>
</feature>
<dbReference type="SUPFAM" id="SSF54928">
    <property type="entry name" value="RNA-binding domain, RBD"/>
    <property type="match status" value="3"/>
</dbReference>
<feature type="compositionally biased region" description="Basic and acidic residues" evidence="6">
    <location>
        <begin position="399"/>
        <end position="416"/>
    </location>
</feature>
<gene>
    <name evidence="8" type="ORF">M378DRAFT_85249</name>
</gene>
<dbReference type="InterPro" id="IPR051945">
    <property type="entry name" value="RRM_MRD1_RNA_proc_ribogen"/>
</dbReference>
<evidence type="ECO:0000259" key="7">
    <source>
        <dbReference type="PROSITE" id="PS50102"/>
    </source>
</evidence>
<dbReference type="CDD" id="cd12676">
    <property type="entry name" value="RRM3_Nop4p"/>
    <property type="match status" value="1"/>
</dbReference>
<feature type="compositionally biased region" description="Basic and acidic residues" evidence="6">
    <location>
        <begin position="117"/>
        <end position="126"/>
    </location>
</feature>
<feature type="region of interest" description="Disordered" evidence="6">
    <location>
        <begin position="234"/>
        <end position="261"/>
    </location>
</feature>
<dbReference type="FunCoup" id="A0A0C2WRE4">
    <property type="interactions" value="708"/>
</dbReference>
<evidence type="ECO:0000256" key="1">
    <source>
        <dbReference type="ARBA" id="ARBA00004123"/>
    </source>
</evidence>
<dbReference type="InterPro" id="IPR000504">
    <property type="entry name" value="RRM_dom"/>
</dbReference>
<keyword evidence="3 5" id="KW-0694">RNA-binding</keyword>
<keyword evidence="4" id="KW-0539">Nucleus</keyword>
<keyword evidence="9" id="KW-1185">Reference proteome</keyword>
<sequence>MTLGKRKERSDDPEADNQPETTPHESPHGSTLFVSNLPYNATSTDLQTLFSDIAPVRNAFIVTEHGTGVSKGVGYVSFSIREDATMAYDKIAKEGIALVGRKLRVQWAEQKPKVKKEKTDEKEHPPKKARPSAHPKANKSSHDPLAIRTIVISGLPGSIDSKALWKKVRKYEGAEKVEWPVVNKDGDGDSQDTSTAHAVFLTPSAAQDAIAKLHAHVFKGSLLSVTLKKRLDSLPSHHAHKPTATTTPSSTTTTTATATAATPSHANRLIVRNLPFTATESDLRSVFLPYGPIYTINMPLKDLSSTANDTTNKGFAFVWYYYRKDAERAMEKCNGMLLRAGAAEELVKADRNERVIAVDWALSKDRWEGEKAKFQEQLNKAEGEEVSSGSDSDDDDEGLGVHHKDDEGEDGSSKASDEEDAGEDDEEEVDRDEDEQPVKPQLPQTDIGTTLFIRNVPYDATEDELRTLFRSFGPLRYARITLDPITGRSRGTGFACFWNKEDADKVVQQSELLRAETTGGNAVAIKKNPFTLPSILTPDPSSSLAQNLVLHSRALDVTRAVTRDEAGRLKEEGERAREKADKRNMYLLREGVILPNNPEASSLSPADLERRTNSYNARRTLLKSNPSLYISKTRLSVRQIPVYVTDLMLKRLSLHAARTFEKEVKQGKRSGLSTAELDDLESQKSGANALGKSARRKAKLLQKLQRKGVVKQAKIVRQADRVDPITGKGKSRGYGFVETYTHADALRVLRWTNNNVDVPDLLRGWWREELERLIKIERDKSKKKGGKDKEGEDDKEEGEEAKEARLKRMMNDLEKEKQQGTKNDRRTLIVEFSIENIQVVQRRNAIQKNKATGQVQPEKKRRRLSVVDSSANKAAESVQGIRKSKEAEEEEPFKAGEKVGSIIGRKRKEKKERKEKGTKGKGKT</sequence>
<dbReference type="OrthoDB" id="267048at2759"/>
<feature type="region of interest" description="Disordered" evidence="6">
    <location>
        <begin position="848"/>
        <end position="924"/>
    </location>
</feature>
<dbReference type="PANTHER" id="PTHR48039">
    <property type="entry name" value="RNA-BINDING MOTIF PROTEIN 14B"/>
    <property type="match status" value="1"/>
</dbReference>
<feature type="domain" description="RRM" evidence="7">
    <location>
        <begin position="449"/>
        <end position="530"/>
    </location>
</feature>
<dbReference type="PROSITE" id="PS50102">
    <property type="entry name" value="RRM"/>
    <property type="match status" value="3"/>
</dbReference>
<feature type="compositionally biased region" description="Low complexity" evidence="6">
    <location>
        <begin position="242"/>
        <end position="261"/>
    </location>
</feature>
<dbReference type="HOGENOM" id="CLU_011608_0_0_1"/>
<reference evidence="8 9" key="1">
    <citation type="submission" date="2014-04" db="EMBL/GenBank/DDBJ databases">
        <title>Evolutionary Origins and Diversification of the Mycorrhizal Mutualists.</title>
        <authorList>
            <consortium name="DOE Joint Genome Institute"/>
            <consortium name="Mycorrhizal Genomics Consortium"/>
            <person name="Kohler A."/>
            <person name="Kuo A."/>
            <person name="Nagy L.G."/>
            <person name="Floudas D."/>
            <person name="Copeland A."/>
            <person name="Barry K.W."/>
            <person name="Cichocki N."/>
            <person name="Veneault-Fourrey C."/>
            <person name="LaButti K."/>
            <person name="Lindquist E.A."/>
            <person name="Lipzen A."/>
            <person name="Lundell T."/>
            <person name="Morin E."/>
            <person name="Murat C."/>
            <person name="Riley R."/>
            <person name="Ohm R."/>
            <person name="Sun H."/>
            <person name="Tunlid A."/>
            <person name="Henrissat B."/>
            <person name="Grigoriev I.V."/>
            <person name="Hibbett D.S."/>
            <person name="Martin F."/>
        </authorList>
    </citation>
    <scope>NUCLEOTIDE SEQUENCE [LARGE SCALE GENOMIC DNA]</scope>
    <source>
        <strain evidence="8 9">Koide BX008</strain>
    </source>
</reference>
<evidence type="ECO:0000256" key="3">
    <source>
        <dbReference type="ARBA" id="ARBA00022884"/>
    </source>
</evidence>
<dbReference type="GO" id="GO:0005730">
    <property type="term" value="C:nucleolus"/>
    <property type="evidence" value="ECO:0007669"/>
    <property type="project" value="TreeGrafter"/>
</dbReference>
<dbReference type="EMBL" id="KN818318">
    <property type="protein sequence ID" value="KIL59316.1"/>
    <property type="molecule type" value="Genomic_DNA"/>
</dbReference>
<dbReference type="InterPro" id="IPR034808">
    <property type="entry name" value="Nop4p_RRM3"/>
</dbReference>
<dbReference type="InParanoid" id="A0A0C2WRE4"/>
<feature type="compositionally biased region" description="Basic and acidic residues" evidence="6">
    <location>
        <begin position="373"/>
        <end position="383"/>
    </location>
</feature>
<organism evidence="8 9">
    <name type="scientific">Amanita muscaria (strain Koide BX008)</name>
    <dbReference type="NCBI Taxonomy" id="946122"/>
    <lineage>
        <taxon>Eukaryota</taxon>
        <taxon>Fungi</taxon>
        <taxon>Dikarya</taxon>
        <taxon>Basidiomycota</taxon>
        <taxon>Agaricomycotina</taxon>
        <taxon>Agaricomycetes</taxon>
        <taxon>Agaricomycetidae</taxon>
        <taxon>Agaricales</taxon>
        <taxon>Pluteineae</taxon>
        <taxon>Amanitaceae</taxon>
        <taxon>Amanita</taxon>
    </lineage>
</organism>
<proteinExistence type="predicted"/>
<dbReference type="SMART" id="SM00360">
    <property type="entry name" value="RRM"/>
    <property type="match status" value="4"/>
</dbReference>
<name>A0A0C2WRE4_AMAMK</name>
<dbReference type="PANTHER" id="PTHR48039:SF5">
    <property type="entry name" value="RNA-BINDING PROTEIN 28"/>
    <property type="match status" value="1"/>
</dbReference>
<feature type="domain" description="RRM" evidence="7">
    <location>
        <begin position="30"/>
        <end position="110"/>
    </location>
</feature>
<feature type="region of interest" description="Disordered" evidence="6">
    <location>
        <begin position="1"/>
        <end position="30"/>
    </location>
</feature>
<dbReference type="InterPro" id="IPR012677">
    <property type="entry name" value="Nucleotide-bd_a/b_plait_sf"/>
</dbReference>
<protein>
    <recommendedName>
        <fullName evidence="7">RRM domain-containing protein</fullName>
    </recommendedName>
</protein>
<feature type="region of interest" description="Disordered" evidence="6">
    <location>
        <begin position="780"/>
        <end position="802"/>
    </location>
</feature>
<dbReference type="GO" id="GO:0003729">
    <property type="term" value="F:mRNA binding"/>
    <property type="evidence" value="ECO:0007669"/>
    <property type="project" value="TreeGrafter"/>
</dbReference>
<dbReference type="InterPro" id="IPR035979">
    <property type="entry name" value="RBD_domain_sf"/>
</dbReference>
<dbReference type="Pfam" id="PF00076">
    <property type="entry name" value="RRM_1"/>
    <property type="match status" value="3"/>
</dbReference>
<dbReference type="Gene3D" id="3.30.70.330">
    <property type="match status" value="5"/>
</dbReference>
<feature type="domain" description="RRM" evidence="7">
    <location>
        <begin position="267"/>
        <end position="363"/>
    </location>
</feature>
<dbReference type="AlphaFoldDB" id="A0A0C2WRE4"/>
<evidence type="ECO:0000256" key="4">
    <source>
        <dbReference type="ARBA" id="ARBA00023242"/>
    </source>
</evidence>
<evidence type="ECO:0000256" key="6">
    <source>
        <dbReference type="SAM" id="MobiDB-lite"/>
    </source>
</evidence>
<dbReference type="Proteomes" id="UP000054549">
    <property type="component" value="Unassembled WGS sequence"/>
</dbReference>
<evidence type="ECO:0000313" key="9">
    <source>
        <dbReference type="Proteomes" id="UP000054549"/>
    </source>
</evidence>
<keyword evidence="2" id="KW-0677">Repeat</keyword>
<evidence type="ECO:0000256" key="5">
    <source>
        <dbReference type="PROSITE-ProRule" id="PRU00176"/>
    </source>
</evidence>
<evidence type="ECO:0000313" key="8">
    <source>
        <dbReference type="EMBL" id="KIL59316.1"/>
    </source>
</evidence>
<feature type="region of interest" description="Disordered" evidence="6">
    <location>
        <begin position="109"/>
        <end position="141"/>
    </location>
</feature>
<evidence type="ECO:0000256" key="2">
    <source>
        <dbReference type="ARBA" id="ARBA00022737"/>
    </source>
</evidence>
<feature type="region of interest" description="Disordered" evidence="6">
    <location>
        <begin position="373"/>
        <end position="446"/>
    </location>
</feature>
<dbReference type="STRING" id="946122.A0A0C2WRE4"/>